<evidence type="ECO:0000259" key="4">
    <source>
        <dbReference type="Pfam" id="PF18310"/>
    </source>
</evidence>
<dbReference type="InterPro" id="IPR041239">
    <property type="entry name" value="DUF5605"/>
</dbReference>
<evidence type="ECO:0000259" key="3">
    <source>
        <dbReference type="Pfam" id="PF16586"/>
    </source>
</evidence>
<evidence type="ECO:0000313" key="6">
    <source>
        <dbReference type="Proteomes" id="UP001304671"/>
    </source>
</evidence>
<keyword evidence="1" id="KW-0732">Signal</keyword>
<dbReference type="Gene3D" id="2.60.40.3950">
    <property type="match status" value="1"/>
</dbReference>
<evidence type="ECO:0000256" key="1">
    <source>
        <dbReference type="SAM" id="SignalP"/>
    </source>
</evidence>
<dbReference type="Pfam" id="PF13204">
    <property type="entry name" value="Apiosidase"/>
    <property type="match status" value="1"/>
</dbReference>
<dbReference type="PANTHER" id="PTHR37836:SF2">
    <property type="entry name" value="DUF4038 DOMAIN-CONTAINING PROTEIN"/>
    <property type="match status" value="1"/>
</dbReference>
<dbReference type="Pfam" id="PF16586">
    <property type="entry name" value="DUF5060"/>
    <property type="match status" value="1"/>
</dbReference>
<proteinExistence type="predicted"/>
<name>A0ABU5QNR1_9BACT</name>
<dbReference type="InterPro" id="IPR032260">
    <property type="entry name" value="DUF5060"/>
</dbReference>
<dbReference type="Gene3D" id="2.60.40.10">
    <property type="entry name" value="Immunoglobulins"/>
    <property type="match status" value="1"/>
</dbReference>
<accession>A0ABU5QNR1</accession>
<feature type="signal peptide" evidence="1">
    <location>
        <begin position="1"/>
        <end position="23"/>
    </location>
</feature>
<organism evidence="5 6">
    <name type="scientific">Arcicella aquatica</name>
    <dbReference type="NCBI Taxonomy" id="217141"/>
    <lineage>
        <taxon>Bacteria</taxon>
        <taxon>Pseudomonadati</taxon>
        <taxon>Bacteroidota</taxon>
        <taxon>Cytophagia</taxon>
        <taxon>Cytophagales</taxon>
        <taxon>Flectobacillaceae</taxon>
        <taxon>Arcicella</taxon>
    </lineage>
</organism>
<dbReference type="InterPro" id="IPR025277">
    <property type="entry name" value="Apiosidase-like_cat_dom"/>
</dbReference>
<protein>
    <submittedName>
        <fullName evidence="5">DUF5060 domain-containing protein</fullName>
    </submittedName>
</protein>
<comment type="caution">
    <text evidence="5">The sequence shown here is derived from an EMBL/GenBank/DDBJ whole genome shotgun (WGS) entry which is preliminary data.</text>
</comment>
<sequence>MKILIKHLFVYGLLFIIHHTVNAQSTVEQWGRFELTLKHKPNGNAFTDVNLKATFTSKDTAYTVAGFYDGNDTFIVRFMPSKTGVWKYVTQSNIAALNNKKGQLECIKATGNNHGIVQVSDVYHFKYADGKRYYPLGTTSYAWTHMPNEVQEMTLRTLKNTGFNKIRMGVFPKNYDLVKEEPTLYPYVIKEIKKDSTGKEIKVWDYSTFNPSFFQHLEKRIDNLHDLGIQADLIIFHPYDKGRWGFDEMPMEANLHYIQYLTARLSSFQNIWWSLANEYDYVKSKTDADWLTLTKAVIKNDPYRHLCSIHGSTAKYFDYWRPEFTHVSVQDEAPVMNWGAASIARNIYNKPVIYDEVGYEGNLKHRWGRYSGEEMSHLIWMGIIGGTYVTHGESYMFKDLRDTIFWAKGGELKGTSWKRVGFLRKILEETDGGLEPADMSRDAKTTTTGKGVYIVYLGNEINNKWLFNLPHKNANFEKRPVKGNRYKVEIIDTWDMTIKVVPTTFELSEVNDYRFYDKDMKQVRIPLKPYLALRITEIPKL</sequence>
<feature type="domain" description="DUF5060" evidence="3">
    <location>
        <begin position="26"/>
        <end position="93"/>
    </location>
</feature>
<dbReference type="Proteomes" id="UP001304671">
    <property type="component" value="Unassembled WGS sequence"/>
</dbReference>
<dbReference type="Pfam" id="PF18310">
    <property type="entry name" value="DUF5605"/>
    <property type="match status" value="1"/>
</dbReference>
<dbReference type="RefSeq" id="WP_323249988.1">
    <property type="nucleotide sequence ID" value="NZ_JAYFUL010000019.1"/>
</dbReference>
<reference evidence="5 6" key="1">
    <citation type="submission" date="2023-12" db="EMBL/GenBank/DDBJ databases">
        <title>Novel species of the genus Arcicella isolated from rivers.</title>
        <authorList>
            <person name="Lu H."/>
        </authorList>
    </citation>
    <scope>NUCLEOTIDE SEQUENCE [LARGE SCALE GENOMIC DNA]</scope>
    <source>
        <strain evidence="5 6">LMG 21963</strain>
    </source>
</reference>
<evidence type="ECO:0000259" key="2">
    <source>
        <dbReference type="Pfam" id="PF13204"/>
    </source>
</evidence>
<dbReference type="InterPro" id="IPR017853">
    <property type="entry name" value="GH"/>
</dbReference>
<dbReference type="PANTHER" id="PTHR37836">
    <property type="entry name" value="LMO1036 PROTEIN"/>
    <property type="match status" value="1"/>
</dbReference>
<feature type="domain" description="DUF5605" evidence="4">
    <location>
        <begin position="447"/>
        <end position="536"/>
    </location>
</feature>
<evidence type="ECO:0000313" key="5">
    <source>
        <dbReference type="EMBL" id="MEA5258705.1"/>
    </source>
</evidence>
<dbReference type="SUPFAM" id="SSF51445">
    <property type="entry name" value="(Trans)glycosidases"/>
    <property type="match status" value="1"/>
</dbReference>
<feature type="chain" id="PRO_5045883510" evidence="1">
    <location>
        <begin position="24"/>
        <end position="541"/>
    </location>
</feature>
<gene>
    <name evidence="5" type="ORF">VB264_12990</name>
</gene>
<dbReference type="EMBL" id="JAYFUL010000019">
    <property type="protein sequence ID" value="MEA5258705.1"/>
    <property type="molecule type" value="Genomic_DNA"/>
</dbReference>
<dbReference type="Gene3D" id="3.20.20.80">
    <property type="entry name" value="Glycosidases"/>
    <property type="match status" value="1"/>
</dbReference>
<dbReference type="InterPro" id="IPR013783">
    <property type="entry name" value="Ig-like_fold"/>
</dbReference>
<feature type="domain" description="Apiosidase-like catalytic" evidence="2">
    <location>
        <begin position="124"/>
        <end position="428"/>
    </location>
</feature>
<keyword evidence="6" id="KW-1185">Reference proteome</keyword>